<keyword evidence="4" id="KW-0677">Repeat</keyword>
<evidence type="ECO:0000256" key="1">
    <source>
        <dbReference type="ARBA" id="ARBA00004479"/>
    </source>
</evidence>
<evidence type="ECO:0000313" key="8">
    <source>
        <dbReference type="EMBL" id="NXX15969.1"/>
    </source>
</evidence>
<evidence type="ECO:0000256" key="2">
    <source>
        <dbReference type="ARBA" id="ARBA00010718"/>
    </source>
</evidence>
<comment type="similarity">
    <text evidence="2">Belongs to the alpha-carbonic anhydrase family.</text>
</comment>
<evidence type="ECO:0000256" key="6">
    <source>
        <dbReference type="ARBA" id="ARBA00023180"/>
    </source>
</evidence>
<feature type="non-terminal residue" evidence="8">
    <location>
        <position position="228"/>
    </location>
</feature>
<evidence type="ECO:0000256" key="3">
    <source>
        <dbReference type="ARBA" id="ARBA00022692"/>
    </source>
</evidence>
<dbReference type="GO" id="GO:0008270">
    <property type="term" value="F:zinc ion binding"/>
    <property type="evidence" value="ECO:0007669"/>
    <property type="project" value="InterPro"/>
</dbReference>
<reference evidence="8 9" key="1">
    <citation type="submission" date="2020-02" db="EMBL/GenBank/DDBJ databases">
        <title>Bird 10,000 Genomes (B10K) Project - Family phase.</title>
        <authorList>
            <person name="Zhang G."/>
        </authorList>
    </citation>
    <scope>NUCLEOTIDE SEQUENCE [LARGE SCALE GENOMIC DNA]</scope>
    <source>
        <strain evidence="8">B10K-DU-001-40</strain>
        <tissue evidence="8">Muscle</tissue>
    </source>
</reference>
<dbReference type="PANTHER" id="PTHR18952:SF84">
    <property type="entry name" value="CARBONIC ANHYDRASE 14"/>
    <property type="match status" value="1"/>
</dbReference>
<dbReference type="InterPro" id="IPR001148">
    <property type="entry name" value="CA_dom"/>
</dbReference>
<dbReference type="FunFam" id="3.10.200.10:FF:000005">
    <property type="entry name" value="receptor-type tyrosine-protein phosphatase gamma isoform X1"/>
    <property type="match status" value="1"/>
</dbReference>
<keyword evidence="9" id="KW-1185">Reference proteome</keyword>
<comment type="subcellular location">
    <subcellularLocation>
        <location evidence="1">Membrane</location>
        <topology evidence="1">Single-pass type I membrane protein</topology>
    </subcellularLocation>
</comment>
<protein>
    <submittedName>
        <fullName evidence="8">PTPRG phosphatase</fullName>
    </submittedName>
</protein>
<dbReference type="Gene3D" id="3.10.200.10">
    <property type="entry name" value="Alpha carbonic anhydrase"/>
    <property type="match status" value="1"/>
</dbReference>
<dbReference type="GO" id="GO:0004089">
    <property type="term" value="F:carbonate dehydratase activity"/>
    <property type="evidence" value="ECO:0007669"/>
    <property type="project" value="InterPro"/>
</dbReference>
<keyword evidence="5" id="KW-1133">Transmembrane helix</keyword>
<feature type="domain" description="Alpha-carbonic anhydrase" evidence="7">
    <location>
        <begin position="4"/>
        <end position="228"/>
    </location>
</feature>
<evidence type="ECO:0000259" key="7">
    <source>
        <dbReference type="PROSITE" id="PS51144"/>
    </source>
</evidence>
<dbReference type="InterPro" id="IPR036398">
    <property type="entry name" value="CA_dom_sf"/>
</dbReference>
<proteinExistence type="inferred from homology"/>
<comment type="caution">
    <text evidence="8">The sequence shown here is derived from an EMBL/GenBank/DDBJ whole genome shotgun (WGS) entry which is preliminary data.</text>
</comment>
<keyword evidence="3" id="KW-0812">Transmembrane</keyword>
<evidence type="ECO:0000256" key="4">
    <source>
        <dbReference type="ARBA" id="ARBA00022737"/>
    </source>
</evidence>
<dbReference type="InterPro" id="IPR023561">
    <property type="entry name" value="Carbonic_anhydrase_a-class"/>
</dbReference>
<dbReference type="GO" id="GO:0005886">
    <property type="term" value="C:plasma membrane"/>
    <property type="evidence" value="ECO:0007669"/>
    <property type="project" value="TreeGrafter"/>
</dbReference>
<gene>
    <name evidence="8" type="primary">Ptprg_0</name>
    <name evidence="8" type="ORF">PODSTR_R00903</name>
</gene>
<dbReference type="OrthoDB" id="429145at2759"/>
<keyword evidence="6" id="KW-0325">Glycoprotein</keyword>
<dbReference type="Pfam" id="PF00194">
    <property type="entry name" value="Carb_anhydrase"/>
    <property type="match status" value="1"/>
</dbReference>
<dbReference type="PROSITE" id="PS51144">
    <property type="entry name" value="ALPHA_CA_2"/>
    <property type="match status" value="1"/>
</dbReference>
<name>A0A7L4GRW3_PODST</name>
<dbReference type="Proteomes" id="UP000584326">
    <property type="component" value="Unassembled WGS sequence"/>
</dbReference>
<dbReference type="InterPro" id="IPR041887">
    <property type="entry name" value="Alpha_CARP_receptor-type"/>
</dbReference>
<sequence>NGNCHWCFLTGTFGPEHWVTSSEKCGGSHQSPIDIVDHQAQVGDEYQELQLDGFDNESSNKTWMKNTGKTVAILLKDDYFVSGAGLPGRFKAEKVEFHWGQSNGSAGSEHSINGKRFPVEMQIYFYNPDDFDSVGTAVLENRVVGAMAVFFQVSQRDNPALDPIIHGLKGVVHHEKETFLDPFVLRDLLPTSLGSYYRYTGSLTTPPCSEIVEWIVFRKPVPISYHQV</sequence>
<dbReference type="CDD" id="cd03122">
    <property type="entry name" value="alpha_CARP_receptor_like"/>
    <property type="match status" value="1"/>
</dbReference>
<dbReference type="AlphaFoldDB" id="A0A7L4GRW3"/>
<dbReference type="EMBL" id="VZTK01013875">
    <property type="protein sequence ID" value="NXX15969.1"/>
    <property type="molecule type" value="Genomic_DNA"/>
</dbReference>
<evidence type="ECO:0000313" key="9">
    <source>
        <dbReference type="Proteomes" id="UP000584326"/>
    </source>
</evidence>
<keyword evidence="5" id="KW-0472">Membrane</keyword>
<evidence type="ECO:0000256" key="5">
    <source>
        <dbReference type="ARBA" id="ARBA00022989"/>
    </source>
</evidence>
<dbReference type="SUPFAM" id="SSF51069">
    <property type="entry name" value="Carbonic anhydrase"/>
    <property type="match status" value="1"/>
</dbReference>
<feature type="non-terminal residue" evidence="8">
    <location>
        <position position="1"/>
    </location>
</feature>
<organism evidence="8 9">
    <name type="scientific">Podargus strigoides</name>
    <name type="common">Tawny frogmouth</name>
    <name type="synonym">Caprimulgus strigoides</name>
    <dbReference type="NCBI Taxonomy" id="8905"/>
    <lineage>
        <taxon>Eukaryota</taxon>
        <taxon>Metazoa</taxon>
        <taxon>Chordata</taxon>
        <taxon>Craniata</taxon>
        <taxon>Vertebrata</taxon>
        <taxon>Euteleostomi</taxon>
        <taxon>Archelosauria</taxon>
        <taxon>Archosauria</taxon>
        <taxon>Dinosauria</taxon>
        <taxon>Saurischia</taxon>
        <taxon>Theropoda</taxon>
        <taxon>Coelurosauria</taxon>
        <taxon>Aves</taxon>
        <taxon>Neognathae</taxon>
        <taxon>Neoaves</taxon>
        <taxon>Strisores</taxon>
        <taxon>Caprimulgiformes</taxon>
        <taxon>Podargidae</taxon>
        <taxon>Podargus</taxon>
    </lineage>
</organism>
<dbReference type="PANTHER" id="PTHR18952">
    <property type="entry name" value="CARBONIC ANHYDRASE"/>
    <property type="match status" value="1"/>
</dbReference>
<accession>A0A7L4GRW3</accession>
<dbReference type="SMART" id="SM01057">
    <property type="entry name" value="Carb_anhydrase"/>
    <property type="match status" value="1"/>
</dbReference>